<proteinExistence type="predicted"/>
<dbReference type="Proteomes" id="UP000799764">
    <property type="component" value="Unassembled WGS sequence"/>
</dbReference>
<protein>
    <recommendedName>
        <fullName evidence="3">Aminoglycoside phosphotransferase domain-containing protein</fullName>
    </recommendedName>
</protein>
<gene>
    <name evidence="1" type="ORF">P171DRAFT_362731</name>
</gene>
<dbReference type="AlphaFoldDB" id="A0A9P4UB96"/>
<keyword evidence="2" id="KW-1185">Reference proteome</keyword>
<dbReference type="InterPro" id="IPR051678">
    <property type="entry name" value="AGP_Transferase"/>
</dbReference>
<reference evidence="1" key="1">
    <citation type="journal article" date="2020" name="Stud. Mycol.">
        <title>101 Dothideomycetes genomes: a test case for predicting lifestyles and emergence of pathogens.</title>
        <authorList>
            <person name="Haridas S."/>
            <person name="Albert R."/>
            <person name="Binder M."/>
            <person name="Bloem J."/>
            <person name="Labutti K."/>
            <person name="Salamov A."/>
            <person name="Andreopoulos B."/>
            <person name="Baker S."/>
            <person name="Barry K."/>
            <person name="Bills G."/>
            <person name="Bluhm B."/>
            <person name="Cannon C."/>
            <person name="Castanera R."/>
            <person name="Culley D."/>
            <person name="Daum C."/>
            <person name="Ezra D."/>
            <person name="Gonzalez J."/>
            <person name="Henrissat B."/>
            <person name="Kuo A."/>
            <person name="Liang C."/>
            <person name="Lipzen A."/>
            <person name="Lutzoni F."/>
            <person name="Magnuson J."/>
            <person name="Mondo S."/>
            <person name="Nolan M."/>
            <person name="Ohm R."/>
            <person name="Pangilinan J."/>
            <person name="Park H.-J."/>
            <person name="Ramirez L."/>
            <person name="Alfaro M."/>
            <person name="Sun H."/>
            <person name="Tritt A."/>
            <person name="Yoshinaga Y."/>
            <person name="Zwiers L.-H."/>
            <person name="Turgeon B."/>
            <person name="Goodwin S."/>
            <person name="Spatafora J."/>
            <person name="Crous P."/>
            <person name="Grigoriev I."/>
        </authorList>
    </citation>
    <scope>NUCLEOTIDE SEQUENCE</scope>
    <source>
        <strain evidence="1">CBS 690.94</strain>
    </source>
</reference>
<dbReference type="EMBL" id="MU001502">
    <property type="protein sequence ID" value="KAF2443886.1"/>
    <property type="molecule type" value="Genomic_DNA"/>
</dbReference>
<name>A0A9P4UB96_9PLEO</name>
<sequence length="356" mass="41531">DTDAPKPSSTSDMALRSKAQVLMKAWRTSDKDDTKKAIEVRDSMAAPSVEEWSTLRLPYRVDDSPDLLSWEKPKEATDKERLNENMGMHYEAENLLFLAENLPQLRIPTLLAAWTLENSYNNPIFCHMTRYIDGVRLDGLEQFPSMSIKAQDIICAKVSAQIAYLRTFPREGWYYGRIRRQGWMQPPDSIMKNRSVHWTPTAPHNSFEEFTASIIGAYELREAQRDDESEWSPEFVGRRNKLASALKDWGPQEPKLTWLDPKFKNMVAVPIGGDAESATDWDVFLVDWEDFGWYPAWVQGLQFAGRCGAFTRTKDRYNPINAHREDEIYQMMLKDFDPGFDWERRKMLEGTRWRFY</sequence>
<dbReference type="PANTHER" id="PTHR21310">
    <property type="entry name" value="AMINOGLYCOSIDE PHOSPHOTRANSFERASE-RELATED-RELATED"/>
    <property type="match status" value="1"/>
</dbReference>
<feature type="non-terminal residue" evidence="1">
    <location>
        <position position="1"/>
    </location>
</feature>
<dbReference type="OrthoDB" id="4177236at2759"/>
<evidence type="ECO:0008006" key="3">
    <source>
        <dbReference type="Google" id="ProtNLM"/>
    </source>
</evidence>
<evidence type="ECO:0000313" key="2">
    <source>
        <dbReference type="Proteomes" id="UP000799764"/>
    </source>
</evidence>
<accession>A0A9P4UB96</accession>
<organism evidence="1 2">
    <name type="scientific">Karstenula rhodostoma CBS 690.94</name>
    <dbReference type="NCBI Taxonomy" id="1392251"/>
    <lineage>
        <taxon>Eukaryota</taxon>
        <taxon>Fungi</taxon>
        <taxon>Dikarya</taxon>
        <taxon>Ascomycota</taxon>
        <taxon>Pezizomycotina</taxon>
        <taxon>Dothideomycetes</taxon>
        <taxon>Pleosporomycetidae</taxon>
        <taxon>Pleosporales</taxon>
        <taxon>Massarineae</taxon>
        <taxon>Didymosphaeriaceae</taxon>
        <taxon>Karstenula</taxon>
    </lineage>
</organism>
<evidence type="ECO:0000313" key="1">
    <source>
        <dbReference type="EMBL" id="KAF2443886.1"/>
    </source>
</evidence>
<dbReference type="PANTHER" id="PTHR21310:SF48">
    <property type="entry name" value="AMINOGLYCOSIDE PHOSPHOTRANSFERASE DOMAIN-CONTAINING PROTEIN"/>
    <property type="match status" value="1"/>
</dbReference>
<comment type="caution">
    <text evidence="1">The sequence shown here is derived from an EMBL/GenBank/DDBJ whole genome shotgun (WGS) entry which is preliminary data.</text>
</comment>